<evidence type="ECO:0000256" key="3">
    <source>
        <dbReference type="ARBA" id="ARBA00022737"/>
    </source>
</evidence>
<dbReference type="Gene3D" id="2.30.29.30">
    <property type="entry name" value="Pleckstrin-homology domain (PH domain)/Phosphotyrosine-binding domain (PTB)"/>
    <property type="match status" value="1"/>
</dbReference>
<dbReference type="Gene3D" id="6.10.140.1200">
    <property type="match status" value="1"/>
</dbReference>
<dbReference type="InterPro" id="IPR035925">
    <property type="entry name" value="BSD_dom_sf"/>
</dbReference>
<keyword evidence="7" id="KW-0234">DNA repair</keyword>
<dbReference type="InterPro" id="IPR013876">
    <property type="entry name" value="TFIIH_BTF_p62_N"/>
</dbReference>
<protein>
    <recommendedName>
        <fullName evidence="10">General transcription factor IIH subunit 1</fullName>
    </recommendedName>
</protein>
<evidence type="ECO:0000313" key="13">
    <source>
        <dbReference type="EMBL" id="JAC15043.1"/>
    </source>
</evidence>
<feature type="domain" description="BSD" evidence="12">
    <location>
        <begin position="180"/>
        <end position="232"/>
    </location>
</feature>
<dbReference type="InterPro" id="IPR005607">
    <property type="entry name" value="BSD_dom"/>
</dbReference>
<evidence type="ECO:0000256" key="11">
    <source>
        <dbReference type="SAM" id="MobiDB-lite"/>
    </source>
</evidence>
<reference evidence="13" key="1">
    <citation type="journal article" date="2014" name="PLoS Negl. Trop. Dis.">
        <title>An updated insight into the Sialotranscriptome of Triatoma infestans: developmental stage and geographic variations.</title>
        <authorList>
            <person name="Schwarz A."/>
            <person name="Medrano-Mercado N."/>
            <person name="Schaub G.A."/>
            <person name="Struchiner C.J."/>
            <person name="Bargues M.D."/>
            <person name="Levy M.Z."/>
            <person name="Ribeiro J.M."/>
        </authorList>
    </citation>
    <scope>NUCLEOTIDE SEQUENCE</scope>
    <source>
        <strain evidence="13">Chile</strain>
        <tissue evidence="13">Salivary glands</tissue>
    </source>
</reference>
<keyword evidence="5" id="KW-0805">Transcription regulation</keyword>
<dbReference type="SUPFAM" id="SSF140383">
    <property type="entry name" value="BSD domain-like"/>
    <property type="match status" value="2"/>
</dbReference>
<feature type="compositionally biased region" description="Polar residues" evidence="11">
    <location>
        <begin position="330"/>
        <end position="340"/>
    </location>
</feature>
<dbReference type="Pfam" id="PF08567">
    <property type="entry name" value="PH_TFIIH"/>
    <property type="match status" value="1"/>
</dbReference>
<dbReference type="FunFam" id="2.30.29.30:FF:000115">
    <property type="entry name" value="General transcription factor IIH subunit 1"/>
    <property type="match status" value="1"/>
</dbReference>
<name>A0A023F188_TRIIF</name>
<dbReference type="EMBL" id="GBBI01003669">
    <property type="protein sequence ID" value="JAC15043.1"/>
    <property type="molecule type" value="mRNA"/>
</dbReference>
<dbReference type="InterPro" id="IPR027079">
    <property type="entry name" value="Tfb1/GTF2H1"/>
</dbReference>
<evidence type="ECO:0000256" key="8">
    <source>
        <dbReference type="ARBA" id="ARBA00023242"/>
    </source>
</evidence>
<evidence type="ECO:0000256" key="7">
    <source>
        <dbReference type="ARBA" id="ARBA00023204"/>
    </source>
</evidence>
<keyword evidence="4" id="KW-0227">DNA damage</keyword>
<keyword evidence="3" id="KW-0677">Repeat</keyword>
<feature type="domain" description="BSD" evidence="12">
    <location>
        <begin position="102"/>
        <end position="149"/>
    </location>
</feature>
<evidence type="ECO:0000256" key="5">
    <source>
        <dbReference type="ARBA" id="ARBA00023015"/>
    </source>
</evidence>
<accession>A0A023F188</accession>
<dbReference type="AlphaFoldDB" id="A0A023F188"/>
<evidence type="ECO:0000256" key="2">
    <source>
        <dbReference type="ARBA" id="ARBA00009448"/>
    </source>
</evidence>
<organism evidence="13">
    <name type="scientific">Triatoma infestans</name>
    <name type="common">Assassin bug</name>
    <dbReference type="NCBI Taxonomy" id="30076"/>
    <lineage>
        <taxon>Eukaryota</taxon>
        <taxon>Metazoa</taxon>
        <taxon>Ecdysozoa</taxon>
        <taxon>Arthropoda</taxon>
        <taxon>Hexapoda</taxon>
        <taxon>Insecta</taxon>
        <taxon>Pterygota</taxon>
        <taxon>Neoptera</taxon>
        <taxon>Paraneoptera</taxon>
        <taxon>Hemiptera</taxon>
        <taxon>Heteroptera</taxon>
        <taxon>Panheteroptera</taxon>
        <taxon>Cimicomorpha</taxon>
        <taxon>Reduviidae</taxon>
        <taxon>Triatominae</taxon>
        <taxon>Triatoma</taxon>
    </lineage>
</organism>
<dbReference type="GO" id="GO:0006289">
    <property type="term" value="P:nucleotide-excision repair"/>
    <property type="evidence" value="ECO:0007669"/>
    <property type="project" value="InterPro"/>
</dbReference>
<dbReference type="SMART" id="SM00751">
    <property type="entry name" value="BSD"/>
    <property type="match status" value="2"/>
</dbReference>
<evidence type="ECO:0000256" key="9">
    <source>
        <dbReference type="ARBA" id="ARBA00057028"/>
    </source>
</evidence>
<evidence type="ECO:0000256" key="4">
    <source>
        <dbReference type="ARBA" id="ARBA00022763"/>
    </source>
</evidence>
<sequence>MSSKSEDVLLQVSQVRYKKGDGTLYLMSERLAWILEHKDTVTVSHKYADIKLQKISPEGKPKIQLQVVLHDNTTSTFQFVSRQGTAAAIKERDKVKDLLVSLLPKFKRKVNKELEEKNRLLSENPGLLQLYRDLVMTEVVTSEEFWANHAKTYTNRIDHTKQMIGISGAFLADIKPQTDGCNGLKYNLTPDIMESVFRTYPAVRQKHRESVPHKMTESQFWTKFFQSHYFHRDRINAGTKDIFTECAKIDDQVMSKEMLDGLEDPLVDLSSFQDVNFGDGYGSAPDPKGTTQNIVHQSMIKRFNQHSIMVMKAWQASSMETDNQQIGGIVNGTSNSNNTPVPRKTTAAADTSDTTEIATKKKKIQEKITYDDLEADHTTKAPVPIKLNLSKVERYLQGPSTSDDSAGSSEMDPHTLREVVRRFREDARMWPMHSDNHILVPPSTAVASLGELTPGGALMKAHHDDSLAQVVSEQLALEVKSIYSSSSELLRHFWACFPPTTPELESKAEHMYTAIRRFHNARIKPFENKVMLDYSPLSQQLKAHLNQLFKTAYNKYEVWQSRRKALGVR</sequence>
<dbReference type="Pfam" id="PF03909">
    <property type="entry name" value="BSD"/>
    <property type="match status" value="1"/>
</dbReference>
<evidence type="ECO:0000259" key="12">
    <source>
        <dbReference type="PROSITE" id="PS50858"/>
    </source>
</evidence>
<dbReference type="GO" id="GO:0006351">
    <property type="term" value="P:DNA-templated transcription"/>
    <property type="evidence" value="ECO:0007669"/>
    <property type="project" value="InterPro"/>
</dbReference>
<comment type="similarity">
    <text evidence="2">Belongs to the TFB1 family.</text>
</comment>
<dbReference type="SUPFAM" id="SSF50729">
    <property type="entry name" value="PH domain-like"/>
    <property type="match status" value="1"/>
</dbReference>
<dbReference type="CDD" id="cd13229">
    <property type="entry name" value="PH_TFIIH"/>
    <property type="match status" value="1"/>
</dbReference>
<proteinExistence type="evidence at transcript level"/>
<dbReference type="InterPro" id="IPR011993">
    <property type="entry name" value="PH-like_dom_sf"/>
</dbReference>
<feature type="region of interest" description="Disordered" evidence="11">
    <location>
        <begin position="330"/>
        <end position="352"/>
    </location>
</feature>
<evidence type="ECO:0000256" key="6">
    <source>
        <dbReference type="ARBA" id="ARBA00023163"/>
    </source>
</evidence>
<dbReference type="PANTHER" id="PTHR12856">
    <property type="entry name" value="TRANSCRIPTION INITIATION FACTOR IIH-RELATED"/>
    <property type="match status" value="1"/>
</dbReference>
<comment type="function">
    <text evidence="9">Component of the general transcription and DNA repair factor IIH (TFIIH) core complex, which is involved in general and transcription-coupled nucleotide excision repair (NER) of damaged DNA and, when complexed to CAK, in RNA transcription by RNA polymerase II. In NER, TFIIH acts by opening DNA around the lesion to allow the excision of the damaged oligonucleotide and its replacement by a new DNA fragment. In transcription, TFIIH has an essential role in transcription initiation. When the pre-initiation complex (PIC) has been established, TFIIH is required for promoter opening and promoter escape. Phosphorylation of the C-terminal tail (CTD) of the largest subunit of RNA polymerase II by the kinase module CAK controls the initiation of transcription.</text>
</comment>
<dbReference type="GO" id="GO:0000439">
    <property type="term" value="C:transcription factor TFIIH core complex"/>
    <property type="evidence" value="ECO:0007669"/>
    <property type="project" value="InterPro"/>
</dbReference>
<evidence type="ECO:0000256" key="10">
    <source>
        <dbReference type="ARBA" id="ARBA00070129"/>
    </source>
</evidence>
<evidence type="ECO:0000256" key="1">
    <source>
        <dbReference type="ARBA" id="ARBA00004123"/>
    </source>
</evidence>
<keyword evidence="6" id="KW-0804">Transcription</keyword>
<keyword evidence="8" id="KW-0539">Nucleus</keyword>
<dbReference type="PROSITE" id="PS50858">
    <property type="entry name" value="BSD"/>
    <property type="match status" value="2"/>
</dbReference>
<comment type="subcellular location">
    <subcellularLocation>
        <location evidence="1">Nucleus</location>
    </subcellularLocation>
</comment>